<proteinExistence type="predicted"/>
<dbReference type="Gramene" id="KCW82602">
    <property type="protein sequence ID" value="KCW82602"/>
    <property type="gene ID" value="EUGRSUZ_C03990"/>
</dbReference>
<evidence type="ECO:0000313" key="2">
    <source>
        <dbReference type="EMBL" id="KCW82602.1"/>
    </source>
</evidence>
<protein>
    <submittedName>
        <fullName evidence="2">Uncharacterized protein</fullName>
    </submittedName>
</protein>
<accession>A0A059CW54</accession>
<gene>
    <name evidence="2" type="ORF">EUGRSUZ_C03990</name>
</gene>
<feature type="transmembrane region" description="Helical" evidence="1">
    <location>
        <begin position="82"/>
        <end position="101"/>
    </location>
</feature>
<evidence type="ECO:0000256" key="1">
    <source>
        <dbReference type="SAM" id="Phobius"/>
    </source>
</evidence>
<dbReference type="InParanoid" id="A0A059CW54"/>
<keyword evidence="1" id="KW-0472">Membrane</keyword>
<reference evidence="2" key="1">
    <citation type="submission" date="2013-07" db="EMBL/GenBank/DDBJ databases">
        <title>The genome of Eucalyptus grandis.</title>
        <authorList>
            <person name="Schmutz J."/>
            <person name="Hayes R."/>
            <person name="Myburg A."/>
            <person name="Tuskan G."/>
            <person name="Grattapaglia D."/>
            <person name="Rokhsar D.S."/>
        </authorList>
    </citation>
    <scope>NUCLEOTIDE SEQUENCE</scope>
    <source>
        <tissue evidence="2">Leaf extractions</tissue>
    </source>
</reference>
<keyword evidence="1" id="KW-0812">Transmembrane</keyword>
<sequence>MRTPYRPSSAATFLVSPRTACFELVYAWDATPPTLEQTLPRLIMLPLCDGIMARAACLVPRKTPVRFTLTTFSKSALSLSNILALLGFPCLSTAVAMAFLMSDSLDTSQCTKDAVSGPRSLHTDLPKSSRMSAIMTLAPCFENSLAVDSPMPPAPPVITATFPSSLNRKIIIANFIYMCLCQYVDV</sequence>
<dbReference type="AlphaFoldDB" id="A0A059CW54"/>
<organism evidence="2">
    <name type="scientific">Eucalyptus grandis</name>
    <name type="common">Flooded gum</name>
    <dbReference type="NCBI Taxonomy" id="71139"/>
    <lineage>
        <taxon>Eukaryota</taxon>
        <taxon>Viridiplantae</taxon>
        <taxon>Streptophyta</taxon>
        <taxon>Embryophyta</taxon>
        <taxon>Tracheophyta</taxon>
        <taxon>Spermatophyta</taxon>
        <taxon>Magnoliopsida</taxon>
        <taxon>eudicotyledons</taxon>
        <taxon>Gunneridae</taxon>
        <taxon>Pentapetalae</taxon>
        <taxon>rosids</taxon>
        <taxon>malvids</taxon>
        <taxon>Myrtales</taxon>
        <taxon>Myrtaceae</taxon>
        <taxon>Myrtoideae</taxon>
        <taxon>Eucalypteae</taxon>
        <taxon>Eucalyptus</taxon>
    </lineage>
</organism>
<name>A0A059CW54_EUCGR</name>
<keyword evidence="1" id="KW-1133">Transmembrane helix</keyword>
<dbReference type="OMA" id="ANEMMEP"/>
<dbReference type="EMBL" id="KK198755">
    <property type="protein sequence ID" value="KCW82602.1"/>
    <property type="molecule type" value="Genomic_DNA"/>
</dbReference>